<dbReference type="Pfam" id="PF14479">
    <property type="entry name" value="HeLo"/>
    <property type="match status" value="1"/>
</dbReference>
<sequence>MRQLSIERQNRTGLRQKAKWALHEEKRFRRLIEVIELVQRPRRALSSQSSTPATTLQDRGVRDRHERRYIGATRDRC</sequence>
<accession>A0A6A6EK57</accession>
<evidence type="ECO:0000313" key="3">
    <source>
        <dbReference type="EMBL" id="KAF2190296.1"/>
    </source>
</evidence>
<dbReference type="InterPro" id="IPR029498">
    <property type="entry name" value="HeLo_dom"/>
</dbReference>
<organism evidence="3 4">
    <name type="scientific">Zopfia rhizophila CBS 207.26</name>
    <dbReference type="NCBI Taxonomy" id="1314779"/>
    <lineage>
        <taxon>Eukaryota</taxon>
        <taxon>Fungi</taxon>
        <taxon>Dikarya</taxon>
        <taxon>Ascomycota</taxon>
        <taxon>Pezizomycotina</taxon>
        <taxon>Dothideomycetes</taxon>
        <taxon>Dothideomycetes incertae sedis</taxon>
        <taxon>Zopfiaceae</taxon>
        <taxon>Zopfia</taxon>
    </lineage>
</organism>
<dbReference type="AlphaFoldDB" id="A0A6A6EK57"/>
<reference evidence="3" key="1">
    <citation type="journal article" date="2020" name="Stud. Mycol.">
        <title>101 Dothideomycetes genomes: a test case for predicting lifestyles and emergence of pathogens.</title>
        <authorList>
            <person name="Haridas S."/>
            <person name="Albert R."/>
            <person name="Binder M."/>
            <person name="Bloem J."/>
            <person name="Labutti K."/>
            <person name="Salamov A."/>
            <person name="Andreopoulos B."/>
            <person name="Baker S."/>
            <person name="Barry K."/>
            <person name="Bills G."/>
            <person name="Bluhm B."/>
            <person name="Cannon C."/>
            <person name="Castanera R."/>
            <person name="Culley D."/>
            <person name="Daum C."/>
            <person name="Ezra D."/>
            <person name="Gonzalez J."/>
            <person name="Henrissat B."/>
            <person name="Kuo A."/>
            <person name="Liang C."/>
            <person name="Lipzen A."/>
            <person name="Lutzoni F."/>
            <person name="Magnuson J."/>
            <person name="Mondo S."/>
            <person name="Nolan M."/>
            <person name="Ohm R."/>
            <person name="Pangilinan J."/>
            <person name="Park H.-J."/>
            <person name="Ramirez L."/>
            <person name="Alfaro M."/>
            <person name="Sun H."/>
            <person name="Tritt A."/>
            <person name="Yoshinaga Y."/>
            <person name="Zwiers L.-H."/>
            <person name="Turgeon B."/>
            <person name="Goodwin S."/>
            <person name="Spatafora J."/>
            <person name="Crous P."/>
            <person name="Grigoriev I."/>
        </authorList>
    </citation>
    <scope>NUCLEOTIDE SEQUENCE</scope>
    <source>
        <strain evidence="3">CBS 207.26</strain>
    </source>
</reference>
<name>A0A6A6EK57_9PEZI</name>
<evidence type="ECO:0000256" key="1">
    <source>
        <dbReference type="SAM" id="MobiDB-lite"/>
    </source>
</evidence>
<dbReference type="OrthoDB" id="20872at2759"/>
<dbReference type="Proteomes" id="UP000800200">
    <property type="component" value="Unassembled WGS sequence"/>
</dbReference>
<feature type="region of interest" description="Disordered" evidence="1">
    <location>
        <begin position="44"/>
        <end position="77"/>
    </location>
</feature>
<proteinExistence type="predicted"/>
<evidence type="ECO:0000313" key="4">
    <source>
        <dbReference type="Proteomes" id="UP000800200"/>
    </source>
</evidence>
<keyword evidence="4" id="KW-1185">Reference proteome</keyword>
<gene>
    <name evidence="3" type="ORF">K469DRAFT_27243</name>
</gene>
<feature type="compositionally biased region" description="Polar residues" evidence="1">
    <location>
        <begin position="45"/>
        <end position="57"/>
    </location>
</feature>
<protein>
    <recommendedName>
        <fullName evidence="2">Prion-inhibition and propagation HeLo domain-containing protein</fullName>
    </recommendedName>
</protein>
<dbReference type="EMBL" id="ML994619">
    <property type="protein sequence ID" value="KAF2190296.1"/>
    <property type="molecule type" value="Genomic_DNA"/>
</dbReference>
<evidence type="ECO:0000259" key="2">
    <source>
        <dbReference type="Pfam" id="PF14479"/>
    </source>
</evidence>
<feature type="compositionally biased region" description="Basic and acidic residues" evidence="1">
    <location>
        <begin position="59"/>
        <end position="77"/>
    </location>
</feature>
<feature type="domain" description="Prion-inhibition and propagation HeLo" evidence="2">
    <location>
        <begin position="1"/>
        <end position="36"/>
    </location>
</feature>